<protein>
    <recommendedName>
        <fullName evidence="2">Phosphatidate phosphatase APP1 catalytic domain-containing protein</fullName>
    </recommendedName>
</protein>
<evidence type="ECO:0000256" key="1">
    <source>
        <dbReference type="SAM" id="SignalP"/>
    </source>
</evidence>
<dbReference type="Proteomes" id="UP001049176">
    <property type="component" value="Chromosome 3"/>
</dbReference>
<dbReference type="GO" id="GO:0030479">
    <property type="term" value="C:actin cortical patch"/>
    <property type="evidence" value="ECO:0007669"/>
    <property type="project" value="TreeGrafter"/>
</dbReference>
<proteinExistence type="predicted"/>
<evidence type="ECO:0000313" key="3">
    <source>
        <dbReference type="EMBL" id="KAG7095800.1"/>
    </source>
</evidence>
<dbReference type="Pfam" id="PF09949">
    <property type="entry name" value="APP1_cat"/>
    <property type="match status" value="1"/>
</dbReference>
<dbReference type="InterPro" id="IPR052935">
    <property type="entry name" value="Mg2+_PAP"/>
</dbReference>
<comment type="caution">
    <text evidence="3">The sequence shown here is derived from an EMBL/GenBank/DDBJ whole genome shotgun (WGS) entry which is preliminary data.</text>
</comment>
<organism evidence="3 4">
    <name type="scientific">Marasmius oreades</name>
    <name type="common">fairy-ring Marasmius</name>
    <dbReference type="NCBI Taxonomy" id="181124"/>
    <lineage>
        <taxon>Eukaryota</taxon>
        <taxon>Fungi</taxon>
        <taxon>Dikarya</taxon>
        <taxon>Basidiomycota</taxon>
        <taxon>Agaricomycotina</taxon>
        <taxon>Agaricomycetes</taxon>
        <taxon>Agaricomycetidae</taxon>
        <taxon>Agaricales</taxon>
        <taxon>Marasmiineae</taxon>
        <taxon>Marasmiaceae</taxon>
        <taxon>Marasmius</taxon>
    </lineage>
</organism>
<dbReference type="InterPro" id="IPR019236">
    <property type="entry name" value="APP1_cat"/>
</dbReference>
<accession>A0A9P7S6A3</accession>
<keyword evidence="4" id="KW-1185">Reference proteome</keyword>
<dbReference type="KEGG" id="more:E1B28_006500"/>
<name>A0A9P7S6A3_9AGAR</name>
<evidence type="ECO:0000313" key="4">
    <source>
        <dbReference type="Proteomes" id="UP001049176"/>
    </source>
</evidence>
<dbReference type="PANTHER" id="PTHR28208">
    <property type="entry name" value="PHOSPHATIDATE PHOSPHATASE APP1"/>
    <property type="match status" value="1"/>
</dbReference>
<feature type="chain" id="PRO_5040119836" description="Phosphatidate phosphatase APP1 catalytic domain-containing protein" evidence="1">
    <location>
        <begin position="19"/>
        <end position="372"/>
    </location>
</feature>
<feature type="signal peptide" evidence="1">
    <location>
        <begin position="1"/>
        <end position="18"/>
    </location>
</feature>
<dbReference type="AlphaFoldDB" id="A0A9P7S6A3"/>
<dbReference type="GeneID" id="66075576"/>
<evidence type="ECO:0000259" key="2">
    <source>
        <dbReference type="Pfam" id="PF09949"/>
    </source>
</evidence>
<keyword evidence="1" id="KW-0732">Signal</keyword>
<dbReference type="RefSeq" id="XP_043012270.1">
    <property type="nucleotide sequence ID" value="XM_043151177.1"/>
</dbReference>
<dbReference type="OrthoDB" id="414243at2759"/>
<sequence>MKFYLATLCLALSRVVDAAPVTERGLLSSIDALDDVLLFDSPAFQDPTNPGKTLIDVQSYVFLKQFDLDPLTTVITDGLQNLGINVGDQIDRVIERTKLFATLGLPGKEVKMTVEGCEKEATLPKTGFKDLGVVTGTVSVGECGGGNQFNATVEGDDFTRSVKIFPSPPDGLGVISDIDDTIKVSNVLDKLKLAKSTLLDDPTPVAGMPELYKSLATSMNQPQFIYISGSPFQLYPFLRDFVDTTYPQGPLFLRNLTITDLGLLLDSFSEDASTKLEYKLSQIARVNVMYPKKSFLSIGDSTEKDPEIYAAAFKAHGGDFIRCIWIHLVDGAENSDERFAAAFDGVPQERIRLFDDSQIAGLADIDVAGGKC</sequence>
<dbReference type="PANTHER" id="PTHR28208:SF1">
    <property type="entry name" value="FILAMENT ORGANIZATION PROTEIN APP1-LIKE, PUTATIVE (AFU_ORTHOLOGUE AFUA_1G06650)-RELATED"/>
    <property type="match status" value="1"/>
</dbReference>
<gene>
    <name evidence="3" type="ORF">E1B28_006500</name>
</gene>
<dbReference type="GO" id="GO:0008195">
    <property type="term" value="F:phosphatidate phosphatase activity"/>
    <property type="evidence" value="ECO:0007669"/>
    <property type="project" value="InterPro"/>
</dbReference>
<feature type="domain" description="Phosphatidate phosphatase APP1 catalytic" evidence="2">
    <location>
        <begin position="173"/>
        <end position="326"/>
    </location>
</feature>
<dbReference type="EMBL" id="CM032183">
    <property type="protein sequence ID" value="KAG7095800.1"/>
    <property type="molecule type" value="Genomic_DNA"/>
</dbReference>
<reference evidence="3" key="1">
    <citation type="journal article" date="2021" name="Genome Biol. Evol.">
        <title>The assembled and annotated genome of the fairy-ring fungus Marasmius oreades.</title>
        <authorList>
            <person name="Hiltunen M."/>
            <person name="Ament-Velasquez S.L."/>
            <person name="Johannesson H."/>
        </authorList>
    </citation>
    <scope>NUCLEOTIDE SEQUENCE</scope>
    <source>
        <strain evidence="3">03SP1</strain>
    </source>
</reference>